<evidence type="ECO:0000313" key="1">
    <source>
        <dbReference type="EMBL" id="GBE81450.1"/>
    </source>
</evidence>
<organism evidence="1 2">
    <name type="scientific">Sparassis crispa</name>
    <dbReference type="NCBI Taxonomy" id="139825"/>
    <lineage>
        <taxon>Eukaryota</taxon>
        <taxon>Fungi</taxon>
        <taxon>Dikarya</taxon>
        <taxon>Basidiomycota</taxon>
        <taxon>Agaricomycotina</taxon>
        <taxon>Agaricomycetes</taxon>
        <taxon>Polyporales</taxon>
        <taxon>Sparassidaceae</taxon>
        <taxon>Sparassis</taxon>
    </lineage>
</organism>
<dbReference type="InterPro" id="IPR011333">
    <property type="entry name" value="SKP1/BTB/POZ_sf"/>
</dbReference>
<dbReference type="Gene3D" id="3.30.710.10">
    <property type="entry name" value="Potassium Channel Kv1.1, Chain A"/>
    <property type="match status" value="1"/>
</dbReference>
<reference evidence="1 2" key="1">
    <citation type="journal article" date="2018" name="Sci. Rep.">
        <title>Genome sequence of the cauliflower mushroom Sparassis crispa (Hanabiratake) and its association with beneficial usage.</title>
        <authorList>
            <person name="Kiyama R."/>
            <person name="Furutani Y."/>
            <person name="Kawaguchi K."/>
            <person name="Nakanishi T."/>
        </authorList>
    </citation>
    <scope>NUCLEOTIDE SEQUENCE [LARGE SCALE GENOMIC DNA]</scope>
</reference>
<comment type="caution">
    <text evidence="1">The sequence shown here is derived from an EMBL/GenBank/DDBJ whole genome shotgun (WGS) entry which is preliminary data.</text>
</comment>
<name>A0A401GGZ8_9APHY</name>
<proteinExistence type="predicted"/>
<dbReference type="AlphaFoldDB" id="A0A401GGZ8"/>
<gene>
    <name evidence="1" type="ORF">SCP_0311790</name>
</gene>
<dbReference type="EMBL" id="BFAD01000003">
    <property type="protein sequence ID" value="GBE81450.1"/>
    <property type="molecule type" value="Genomic_DNA"/>
</dbReference>
<dbReference type="RefSeq" id="XP_027612363.1">
    <property type="nucleotide sequence ID" value="XM_027756562.1"/>
</dbReference>
<dbReference type="GeneID" id="38778367"/>
<dbReference type="OrthoDB" id="6359816at2759"/>
<dbReference type="InParanoid" id="A0A401GGZ8"/>
<protein>
    <recommendedName>
        <fullName evidence="3">BTB domain-containing protein</fullName>
    </recommendedName>
</protein>
<evidence type="ECO:0000313" key="2">
    <source>
        <dbReference type="Proteomes" id="UP000287166"/>
    </source>
</evidence>
<dbReference type="STRING" id="139825.A0A401GGZ8"/>
<dbReference type="Proteomes" id="UP000287166">
    <property type="component" value="Unassembled WGS sequence"/>
</dbReference>
<evidence type="ECO:0008006" key="3">
    <source>
        <dbReference type="Google" id="ProtNLM"/>
    </source>
</evidence>
<sequence length="386" mass="42645">MSSTLQQCISPSVGALTRTEEALKASLSSPAFLDVKFFAFSRKYVTADGTVRVDKPQPILAISSVLKKIEDLDKLLSSGFSESNSRVDLNSGYPGNETPYCDEYDYDSDSDLDYEEDVIDIVEESPADIHEAQGQPAQPSAQGNCRQIIIKDAAFHTWRAFIFYLYTGKIKFMQLKSRDEEARNVELALYLSDPNSVPPCSPKSMYRLADKYGLAELQTRAFAAIKERLSTANIVKEVFSKFTSRYDKIQELEIDFLCTHYTNPEVANTLKQIADGVVQGEFPHAGEVLRTLFELNLDPSSPSARRRSHHLNAVGAGRSSARGQVINFGVSRGRGARPAARGFVPPTLPVYAQPGGSRHDSWGGVTALFSPPAREDDILGENSDDW</sequence>
<keyword evidence="2" id="KW-1185">Reference proteome</keyword>
<accession>A0A401GGZ8</accession>